<dbReference type="NCBIfam" id="NF009751">
    <property type="entry name" value="PRK13261.1-1"/>
    <property type="match status" value="1"/>
</dbReference>
<evidence type="ECO:0000313" key="8">
    <source>
        <dbReference type="EMBL" id="WDE11589.1"/>
    </source>
</evidence>
<evidence type="ECO:0000256" key="4">
    <source>
        <dbReference type="ARBA" id="ARBA00023186"/>
    </source>
</evidence>
<dbReference type="Pfam" id="PF02814">
    <property type="entry name" value="UreE_N"/>
    <property type="match status" value="1"/>
</dbReference>
<evidence type="ECO:0000259" key="7">
    <source>
        <dbReference type="SMART" id="SM00988"/>
    </source>
</evidence>
<evidence type="ECO:0000256" key="2">
    <source>
        <dbReference type="ARBA" id="ARBA00022490"/>
    </source>
</evidence>
<comment type="function">
    <text evidence="5">Involved in urease metallocenter assembly. Binds nickel. Probably functions as a nickel donor during metallocenter assembly.</text>
</comment>
<keyword evidence="9" id="KW-1185">Reference proteome</keyword>
<dbReference type="SUPFAM" id="SSF69287">
    <property type="entry name" value="Urease metallochaperone UreE, N-terminal domain"/>
    <property type="match status" value="1"/>
</dbReference>
<dbReference type="Gene3D" id="3.30.70.790">
    <property type="entry name" value="UreE, C-terminal domain"/>
    <property type="match status" value="1"/>
</dbReference>
<dbReference type="SMART" id="SM00988">
    <property type="entry name" value="UreE_N"/>
    <property type="match status" value="1"/>
</dbReference>
<feature type="compositionally biased region" description="Basic and acidic residues" evidence="6">
    <location>
        <begin position="150"/>
        <end position="167"/>
    </location>
</feature>
<reference evidence="8 9" key="1">
    <citation type="journal article" date="2022" name="Mar. Drugs">
        <title>Bioassay-Guided Fractionation Leads to the Detection of Cholic Acid Generated by the Rare Thalassomonas sp.</title>
        <authorList>
            <person name="Pheiffer F."/>
            <person name="Schneider Y.K."/>
            <person name="Hansen E.H."/>
            <person name="Andersen J.H."/>
            <person name="Isaksson J."/>
            <person name="Busche T."/>
            <person name="R C."/>
            <person name="Kalinowski J."/>
            <person name="Zyl L.V."/>
            <person name="Trindade M."/>
        </authorList>
    </citation>
    <scope>NUCLEOTIDE SEQUENCE [LARGE SCALE GENOMIC DNA]</scope>
    <source>
        <strain evidence="8 9">A5K-61T</strain>
    </source>
</reference>
<evidence type="ECO:0000256" key="6">
    <source>
        <dbReference type="SAM" id="MobiDB-lite"/>
    </source>
</evidence>
<dbReference type="InterPro" id="IPR036118">
    <property type="entry name" value="UreE_N_sf"/>
</dbReference>
<keyword evidence="3 5" id="KW-0533">Nickel</keyword>
<sequence length="167" mass="18958">MLQVFERLSDKLRGQNYQGIDDSITLDFDTRQKARIKGTTDQGLAIAIFVERGHPLKIGEVLKSECGKFIEVLALPEPVITAVATDWLTFSKLCYHLGNRHTRLQIGELWLRFQPDHVLEELAIRFGLTLSHQPEIFEPESGAYGAGHGHHQEHGNDHVHQQTYEHG</sequence>
<dbReference type="HAMAP" id="MF_00822">
    <property type="entry name" value="UreE"/>
    <property type="match status" value="1"/>
</dbReference>
<dbReference type="SUPFAM" id="SSF69737">
    <property type="entry name" value="Urease metallochaperone UreE, C-terminal domain"/>
    <property type="match status" value="1"/>
</dbReference>
<dbReference type="PIRSF" id="PIRSF036402">
    <property type="entry name" value="Ureas_acces_UreE"/>
    <property type="match status" value="1"/>
</dbReference>
<dbReference type="CDD" id="cd00571">
    <property type="entry name" value="UreE"/>
    <property type="match status" value="1"/>
</dbReference>
<dbReference type="InterPro" id="IPR004029">
    <property type="entry name" value="UreE_N"/>
</dbReference>
<comment type="similarity">
    <text evidence="5">Belongs to the UreE family.</text>
</comment>
<evidence type="ECO:0000313" key="9">
    <source>
        <dbReference type="Proteomes" id="UP001215231"/>
    </source>
</evidence>
<organism evidence="8 9">
    <name type="scientific">Thalassomonas haliotis</name>
    <dbReference type="NCBI Taxonomy" id="485448"/>
    <lineage>
        <taxon>Bacteria</taxon>
        <taxon>Pseudomonadati</taxon>
        <taxon>Pseudomonadota</taxon>
        <taxon>Gammaproteobacteria</taxon>
        <taxon>Alteromonadales</taxon>
        <taxon>Colwelliaceae</taxon>
        <taxon>Thalassomonas</taxon>
    </lineage>
</organism>
<dbReference type="Gene3D" id="2.60.260.20">
    <property type="entry name" value="Urease metallochaperone UreE, N-terminal domain"/>
    <property type="match status" value="1"/>
</dbReference>
<feature type="domain" description="UreE urease accessory N-terminal" evidence="7">
    <location>
        <begin position="7"/>
        <end position="70"/>
    </location>
</feature>
<dbReference type="InterPro" id="IPR012406">
    <property type="entry name" value="UreE"/>
</dbReference>
<gene>
    <name evidence="5 8" type="primary">ureE</name>
    <name evidence="8" type="ORF">H3N35_25875</name>
</gene>
<accession>A0ABY7VEL9</accession>
<dbReference type="InterPro" id="IPR007864">
    <property type="entry name" value="UreE_C_dom"/>
</dbReference>
<feature type="region of interest" description="Disordered" evidence="6">
    <location>
        <begin position="139"/>
        <end position="167"/>
    </location>
</feature>
<dbReference type="EMBL" id="CP059693">
    <property type="protein sequence ID" value="WDE11589.1"/>
    <property type="molecule type" value="Genomic_DNA"/>
</dbReference>
<dbReference type="Pfam" id="PF05194">
    <property type="entry name" value="UreE_C"/>
    <property type="match status" value="1"/>
</dbReference>
<evidence type="ECO:0000256" key="5">
    <source>
        <dbReference type="HAMAP-Rule" id="MF_00822"/>
    </source>
</evidence>
<dbReference type="Proteomes" id="UP001215231">
    <property type="component" value="Chromosome"/>
</dbReference>
<keyword evidence="4 5" id="KW-0143">Chaperone</keyword>
<name>A0ABY7VEL9_9GAMM</name>
<proteinExistence type="inferred from homology"/>
<dbReference type="RefSeq" id="WP_274051744.1">
    <property type="nucleotide sequence ID" value="NZ_CP059693.1"/>
</dbReference>
<evidence type="ECO:0000256" key="3">
    <source>
        <dbReference type="ARBA" id="ARBA00022596"/>
    </source>
</evidence>
<keyword evidence="2 5" id="KW-0963">Cytoplasm</keyword>
<evidence type="ECO:0000256" key="1">
    <source>
        <dbReference type="ARBA" id="ARBA00004496"/>
    </source>
</evidence>
<comment type="subcellular location">
    <subcellularLocation>
        <location evidence="1 5">Cytoplasm</location>
    </subcellularLocation>
</comment>
<protein>
    <recommendedName>
        <fullName evidence="5">Urease accessory protein UreE</fullName>
    </recommendedName>
</protein>